<name>A0A2B7WGX0_9EURO</name>
<comment type="caution">
    <text evidence="2">The sequence shown here is derived from an EMBL/GenBank/DDBJ whole genome shotgun (WGS) entry which is preliminary data.</text>
</comment>
<gene>
    <name evidence="2" type="ORF">AJ79_09889</name>
</gene>
<feature type="region of interest" description="Disordered" evidence="1">
    <location>
        <begin position="1"/>
        <end position="27"/>
    </location>
</feature>
<dbReference type="OrthoDB" id="4184375at2759"/>
<reference evidence="2 3" key="1">
    <citation type="submission" date="2017-10" db="EMBL/GenBank/DDBJ databases">
        <title>Comparative genomics in systemic dimorphic fungi from Ajellomycetaceae.</title>
        <authorList>
            <person name="Munoz J.F."/>
            <person name="Mcewen J.G."/>
            <person name="Clay O.K."/>
            <person name="Cuomo C.A."/>
        </authorList>
    </citation>
    <scope>NUCLEOTIDE SEQUENCE [LARGE SCALE GENOMIC DNA]</scope>
    <source>
        <strain evidence="2 3">UAMH5409</strain>
    </source>
</reference>
<dbReference type="AlphaFoldDB" id="A0A2B7WGX0"/>
<evidence type="ECO:0000313" key="3">
    <source>
        <dbReference type="Proteomes" id="UP000223968"/>
    </source>
</evidence>
<accession>A0A2B7WGX0</accession>
<evidence type="ECO:0000256" key="1">
    <source>
        <dbReference type="SAM" id="MobiDB-lite"/>
    </source>
</evidence>
<dbReference type="Proteomes" id="UP000223968">
    <property type="component" value="Unassembled WGS sequence"/>
</dbReference>
<sequence>MYNPTTTAFGHESSAPKDQKPTERPAHWLDNQDDFSLLHDHKVRAKVELVIQLQGAKDCKDDYIHLYPPQNNIDIDFESTTGEITIREVTTMKPSKIEGNGGAEELPAPVGLKPEGPEESSTLTVLVHLNPDMCELVKLEELEDTSLLLNIRILDGVRLGTESHQYGFASGSILSPLEGIVRQQPERVISSMQILLPASHIPWKWTAATVLVAFGLMTEEEKRNMSMIYQREMECQYQISEYDRSIPKERSLKELVEEEEAISMSLETLDVGNRREWLAKYGSVVDETAIVKMRDLWMKEAERLRREHEAFLDLIGSYTAKGFEGDAGGTNGKGK</sequence>
<protein>
    <submittedName>
        <fullName evidence="2">Uncharacterized protein</fullName>
    </submittedName>
</protein>
<feature type="compositionally biased region" description="Basic and acidic residues" evidence="1">
    <location>
        <begin position="14"/>
        <end position="27"/>
    </location>
</feature>
<dbReference type="EMBL" id="PDNB01000314">
    <property type="protein sequence ID" value="PGG95761.1"/>
    <property type="molecule type" value="Genomic_DNA"/>
</dbReference>
<proteinExistence type="predicted"/>
<evidence type="ECO:0000313" key="2">
    <source>
        <dbReference type="EMBL" id="PGG95761.1"/>
    </source>
</evidence>
<organism evidence="2 3">
    <name type="scientific">Helicocarpus griseus UAMH5409</name>
    <dbReference type="NCBI Taxonomy" id="1447875"/>
    <lineage>
        <taxon>Eukaryota</taxon>
        <taxon>Fungi</taxon>
        <taxon>Dikarya</taxon>
        <taxon>Ascomycota</taxon>
        <taxon>Pezizomycotina</taxon>
        <taxon>Eurotiomycetes</taxon>
        <taxon>Eurotiomycetidae</taxon>
        <taxon>Onygenales</taxon>
        <taxon>Ajellomycetaceae</taxon>
        <taxon>Helicocarpus</taxon>
    </lineage>
</organism>
<keyword evidence="3" id="KW-1185">Reference proteome</keyword>
<dbReference type="STRING" id="1447875.A0A2B7WGX0"/>